<dbReference type="AlphaFoldDB" id="A0A3D3TN08"/>
<name>A0A3D3TN08_9BACT</name>
<evidence type="ECO:0000313" key="1">
    <source>
        <dbReference type="EMBL" id="HCO69722.1"/>
    </source>
</evidence>
<accession>A0A3D3TN08</accession>
<sequence>MLRRHILFFVLLISVIVNGYSFRDLDWLKHESEHFVYIYHNEVAGSVSQIEEIAENTFLGLSDFFGNPFSDKISILIGGYEDRSNGLANPIMESIYIMTIGLDYPYRNDGFWLEEVITHELTHLFQMTATAPVGNFLRNYFSRLYLPNALQPMWFTEGFAQLGSVLIGDLYEYDYRRLPFLWDQLDIEDPFLEETVVSGHSGIGGEAYYNYGYAFLTFLYETYGFESIQELVRIKSGLLGFAGVEVAFRMVYEKSYEELKAEFIEIQTRKWMEAETQTINRFSQKIGEFVSHFRPKTYSGVLYYLAYDREMRCYSLYREETEILNTTMEIVDFSVFENEIALLVFEREVSETRLYFFREGRLERTKHAHLLGIDFLGKDRLVVLKNNFGIPSVEILSLRNERITPIFESSAGAEIQIDNLRASLDGTLVAFRVNVQGSKHLALYSSIDESLNFFEVTKDFSIGSWTAEGFLISVQNGDGSSIYLLTPGGKMAGQASFTRYVREPARTRDGFVAAGQLQGNKLLQASEAKPVDFELDASEIDFRAAEPVEGTKYDGFTDWKFISPIPYKGLSVLFADLTFHNKLIAGGSFDFKTMQPGLHMELLSEDYAPVDFALSIAFSDLRPETSLDAYRQYRINPKLSFGWRARFEYPLRVYGSVNAILQDSSALYGGQASLETLINIGDTQTATSNLVDVGINVDFDWKKGGFTIESTIFSRVTFGVDPSLVPVELWDFRDDSNIVVGLSVSSDYAVSRRGINFLNLAHLSEEGIGARIDLLIGSRFSWRLALYKFETAYLYAAYPLAIRMGVMFQNMRLLPYFDFRLLY</sequence>
<proteinExistence type="predicted"/>
<evidence type="ECO:0000313" key="2">
    <source>
        <dbReference type="Proteomes" id="UP000264215"/>
    </source>
</evidence>
<protein>
    <submittedName>
        <fullName evidence="1">Uncharacterized protein</fullName>
    </submittedName>
</protein>
<organism evidence="1 2">
    <name type="scientific">Mesotoga infera</name>
    <dbReference type="NCBI Taxonomy" id="1236046"/>
    <lineage>
        <taxon>Bacteria</taxon>
        <taxon>Thermotogati</taxon>
        <taxon>Thermotogota</taxon>
        <taxon>Thermotogae</taxon>
        <taxon>Kosmotogales</taxon>
        <taxon>Kosmotogaceae</taxon>
        <taxon>Mesotoga</taxon>
    </lineage>
</organism>
<dbReference type="EMBL" id="DQBS01000098">
    <property type="protein sequence ID" value="HCO69722.1"/>
    <property type="molecule type" value="Genomic_DNA"/>
</dbReference>
<gene>
    <name evidence="1" type="ORF">DIT26_03920</name>
</gene>
<comment type="caution">
    <text evidence="1">The sequence shown here is derived from an EMBL/GenBank/DDBJ whole genome shotgun (WGS) entry which is preliminary data.</text>
</comment>
<dbReference type="Proteomes" id="UP000264215">
    <property type="component" value="Unassembled WGS sequence"/>
</dbReference>
<reference evidence="1 2" key="1">
    <citation type="journal article" date="2018" name="Nat. Biotechnol.">
        <title>A standardized bacterial taxonomy based on genome phylogeny substantially revises the tree of life.</title>
        <authorList>
            <person name="Parks D.H."/>
            <person name="Chuvochina M."/>
            <person name="Waite D.W."/>
            <person name="Rinke C."/>
            <person name="Skarshewski A."/>
            <person name="Chaumeil P.A."/>
            <person name="Hugenholtz P."/>
        </authorList>
    </citation>
    <scope>NUCLEOTIDE SEQUENCE [LARGE SCALE GENOMIC DNA]</scope>
    <source>
        <strain evidence="1">UBA9905</strain>
    </source>
</reference>